<name>A0A1G6TZV9_9SPHI</name>
<evidence type="ECO:0000313" key="2">
    <source>
        <dbReference type="Proteomes" id="UP000199072"/>
    </source>
</evidence>
<dbReference type="AlphaFoldDB" id="A0A1G6TZV9"/>
<sequence>MTSSSRIKINGNAKAISLNAVCLPLPVTCRLSDFQKQFKITRALLMKKAHFKSITTYHKCIDHLIKLGYITYLPNYDSYQGSLIEIKL</sequence>
<dbReference type="STRING" id="1391627.SAMN05216464_101481"/>
<evidence type="ECO:0000313" key="1">
    <source>
        <dbReference type="EMBL" id="SDD34629.1"/>
    </source>
</evidence>
<accession>A0A1G6TZV9</accession>
<proteinExistence type="predicted"/>
<reference evidence="1 2" key="1">
    <citation type="submission" date="2016-10" db="EMBL/GenBank/DDBJ databases">
        <authorList>
            <person name="de Groot N.N."/>
        </authorList>
    </citation>
    <scope>NUCLEOTIDE SEQUENCE [LARGE SCALE GENOMIC DNA]</scope>
    <source>
        <strain evidence="1 2">47C3B</strain>
    </source>
</reference>
<dbReference type="Proteomes" id="UP000199072">
    <property type="component" value="Unassembled WGS sequence"/>
</dbReference>
<dbReference type="EMBL" id="FNAI01000001">
    <property type="protein sequence ID" value="SDD34629.1"/>
    <property type="molecule type" value="Genomic_DNA"/>
</dbReference>
<keyword evidence="2" id="KW-1185">Reference proteome</keyword>
<gene>
    <name evidence="1" type="ORF">SAMN05216464_101481</name>
</gene>
<organism evidence="1 2">
    <name type="scientific">Mucilaginibacter pineti</name>
    <dbReference type="NCBI Taxonomy" id="1391627"/>
    <lineage>
        <taxon>Bacteria</taxon>
        <taxon>Pseudomonadati</taxon>
        <taxon>Bacteroidota</taxon>
        <taxon>Sphingobacteriia</taxon>
        <taxon>Sphingobacteriales</taxon>
        <taxon>Sphingobacteriaceae</taxon>
        <taxon>Mucilaginibacter</taxon>
    </lineage>
</organism>
<protein>
    <submittedName>
        <fullName evidence="1">Uncharacterized protein</fullName>
    </submittedName>
</protein>